<keyword evidence="2" id="KW-1185">Reference proteome</keyword>
<proteinExistence type="predicted"/>
<organism evidence="1 2">
    <name type="scientific">Fonsecaea multimorphosa CBS 102226</name>
    <dbReference type="NCBI Taxonomy" id="1442371"/>
    <lineage>
        <taxon>Eukaryota</taxon>
        <taxon>Fungi</taxon>
        <taxon>Dikarya</taxon>
        <taxon>Ascomycota</taxon>
        <taxon>Pezizomycotina</taxon>
        <taxon>Eurotiomycetes</taxon>
        <taxon>Chaetothyriomycetidae</taxon>
        <taxon>Chaetothyriales</taxon>
        <taxon>Herpotrichiellaceae</taxon>
        <taxon>Fonsecaea</taxon>
    </lineage>
</organism>
<protein>
    <submittedName>
        <fullName evidence="1">Uncharacterized protein</fullName>
    </submittedName>
</protein>
<evidence type="ECO:0000313" key="2">
    <source>
        <dbReference type="Proteomes" id="UP000053411"/>
    </source>
</evidence>
<name>A0A0D2K8B3_9EURO</name>
<sequence>MTTFASISACCVLLGREYTKRLDMEPSTDRNYFRLVALNEADTGLNVFDKFVSGRGLQPDKSTRGSEFV</sequence>
<evidence type="ECO:0000313" key="1">
    <source>
        <dbReference type="EMBL" id="KIX92558.1"/>
    </source>
</evidence>
<dbReference type="RefSeq" id="XP_016626681.1">
    <property type="nucleotide sequence ID" value="XM_016782222.1"/>
</dbReference>
<dbReference type="EMBL" id="KN848103">
    <property type="protein sequence ID" value="KIX92558.1"/>
    <property type="molecule type" value="Genomic_DNA"/>
</dbReference>
<dbReference type="GeneID" id="27717480"/>
<reference evidence="1 2" key="1">
    <citation type="submission" date="2015-01" db="EMBL/GenBank/DDBJ databases">
        <title>The Genome Sequence of Fonsecaea multimorphosa CBS 102226.</title>
        <authorList>
            <consortium name="The Broad Institute Genomics Platform"/>
            <person name="Cuomo C."/>
            <person name="de Hoog S."/>
            <person name="Gorbushina A."/>
            <person name="Stielow B."/>
            <person name="Teixiera M."/>
            <person name="Abouelleil A."/>
            <person name="Chapman S.B."/>
            <person name="Priest M."/>
            <person name="Young S.K."/>
            <person name="Wortman J."/>
            <person name="Nusbaum C."/>
            <person name="Birren B."/>
        </authorList>
    </citation>
    <scope>NUCLEOTIDE SEQUENCE [LARGE SCALE GENOMIC DNA]</scope>
    <source>
        <strain evidence="1 2">CBS 102226</strain>
    </source>
</reference>
<gene>
    <name evidence="1" type="ORF">Z520_11734</name>
</gene>
<accession>A0A0D2K8B3</accession>
<dbReference type="Proteomes" id="UP000053411">
    <property type="component" value="Unassembled WGS sequence"/>
</dbReference>
<dbReference type="VEuPathDB" id="FungiDB:Z520_11734"/>
<dbReference type="AlphaFoldDB" id="A0A0D2K8B3"/>